<evidence type="ECO:0000256" key="6">
    <source>
        <dbReference type="ARBA" id="ARBA00022777"/>
    </source>
</evidence>
<dbReference type="InterPro" id="IPR011712">
    <property type="entry name" value="Sig_transdc_His_kin_sub3_dim/P"/>
</dbReference>
<organism evidence="12 13">
    <name type="scientific">Streptomyces noursei</name>
    <name type="common">Streptomyces albulus</name>
    <dbReference type="NCBI Taxonomy" id="1971"/>
    <lineage>
        <taxon>Bacteria</taxon>
        <taxon>Bacillati</taxon>
        <taxon>Actinomycetota</taxon>
        <taxon>Actinomycetes</taxon>
        <taxon>Kitasatosporales</taxon>
        <taxon>Streptomycetaceae</taxon>
        <taxon>Streptomyces</taxon>
    </lineage>
</organism>
<dbReference type="InterPro" id="IPR050482">
    <property type="entry name" value="Sensor_HK_TwoCompSys"/>
</dbReference>
<evidence type="ECO:0000256" key="1">
    <source>
        <dbReference type="ARBA" id="ARBA00000085"/>
    </source>
</evidence>
<dbReference type="PANTHER" id="PTHR24421:SF10">
    <property type="entry name" value="NITRATE_NITRITE SENSOR PROTEIN NARQ"/>
    <property type="match status" value="1"/>
</dbReference>
<keyword evidence="3" id="KW-0597">Phosphoprotein</keyword>
<evidence type="ECO:0000256" key="7">
    <source>
        <dbReference type="ARBA" id="ARBA00022840"/>
    </source>
</evidence>
<keyword evidence="4" id="KW-0808">Transferase</keyword>
<evidence type="ECO:0000313" key="13">
    <source>
        <dbReference type="Proteomes" id="UP000288351"/>
    </source>
</evidence>
<protein>
    <recommendedName>
        <fullName evidence="2">histidine kinase</fullName>
        <ecNumber evidence="2">2.7.13.3</ecNumber>
    </recommendedName>
</protein>
<evidence type="ECO:0000256" key="4">
    <source>
        <dbReference type="ARBA" id="ARBA00022679"/>
    </source>
</evidence>
<keyword evidence="10" id="KW-1133">Transmembrane helix</keyword>
<comment type="catalytic activity">
    <reaction evidence="1">
        <text>ATP + protein L-histidine = ADP + protein N-phospho-L-histidine.</text>
        <dbReference type="EC" id="2.7.13.3"/>
    </reaction>
</comment>
<keyword evidence="7" id="KW-0067">ATP-binding</keyword>
<dbReference type="AlphaFoldDB" id="A0A401QUD7"/>
<evidence type="ECO:0000256" key="2">
    <source>
        <dbReference type="ARBA" id="ARBA00012438"/>
    </source>
</evidence>
<dbReference type="GO" id="GO:0005524">
    <property type="term" value="F:ATP binding"/>
    <property type="evidence" value="ECO:0007669"/>
    <property type="project" value="UniProtKB-KW"/>
</dbReference>
<dbReference type="Pfam" id="PF07730">
    <property type="entry name" value="HisKA_3"/>
    <property type="match status" value="1"/>
</dbReference>
<name>A0A401QUD7_STRNR</name>
<keyword evidence="5" id="KW-0547">Nucleotide-binding</keyword>
<comment type="caution">
    <text evidence="12">The sequence shown here is derived from an EMBL/GenBank/DDBJ whole genome shotgun (WGS) entry which is preliminary data.</text>
</comment>
<dbReference type="SUPFAM" id="SSF55874">
    <property type="entry name" value="ATPase domain of HSP90 chaperone/DNA topoisomerase II/histidine kinase"/>
    <property type="match status" value="1"/>
</dbReference>
<feature type="transmembrane region" description="Helical" evidence="10">
    <location>
        <begin position="31"/>
        <end position="51"/>
    </location>
</feature>
<dbReference type="CDD" id="cd16917">
    <property type="entry name" value="HATPase_UhpB-NarQ-NarX-like"/>
    <property type="match status" value="1"/>
</dbReference>
<dbReference type="InterPro" id="IPR036890">
    <property type="entry name" value="HATPase_C_sf"/>
</dbReference>
<sequence length="419" mass="44682">MGKFWRFSFTPVASFRFPSGETRRRRWRPSAVDAAVALAAAAYGIGDSLVLPASGLLTGKPDWAAVAAGSTGALVLWRHRFPRSVTGAVLASHVLCYAPGAVVVMLYTVGGMYRSWLRLLTLGLVALAAQTAASELGGTGLDLIHGVPFVATPLLMGLYVATRHQLIATMRQQAVTHERHEALLEERARGEERTRIARELHDVVAHRVSHVVLIAGALQMSADGGADWVRQEAERIRRAGTQALTELRDILGVLTGNESEATAPLQPTPTAAELDALVADCRHLGMDITLRLHGAVDTLPSATQVAIYRVVQEALTNALKHAPGATVTADVRDHHDAVQIVIANGPPTASPGDGLPSAGFGLVGLAERLRVLGGTFETTTQANGAFRVHATIPHRACPPDPGRNAHPQEPSRDQSDDRR</sequence>
<dbReference type="GO" id="GO:0046983">
    <property type="term" value="F:protein dimerization activity"/>
    <property type="evidence" value="ECO:0007669"/>
    <property type="project" value="InterPro"/>
</dbReference>
<dbReference type="EC" id="2.7.13.3" evidence="2"/>
<evidence type="ECO:0000256" key="3">
    <source>
        <dbReference type="ARBA" id="ARBA00022553"/>
    </source>
</evidence>
<keyword evidence="10" id="KW-0812">Transmembrane</keyword>
<keyword evidence="6 12" id="KW-0418">Kinase</keyword>
<evidence type="ECO:0000259" key="11">
    <source>
        <dbReference type="Pfam" id="PF07730"/>
    </source>
</evidence>
<feature type="region of interest" description="Disordered" evidence="9">
    <location>
        <begin position="393"/>
        <end position="419"/>
    </location>
</feature>
<dbReference type="Gene3D" id="3.30.565.10">
    <property type="entry name" value="Histidine kinase-like ATPase, C-terminal domain"/>
    <property type="match status" value="1"/>
</dbReference>
<evidence type="ECO:0000256" key="10">
    <source>
        <dbReference type="SAM" id="Phobius"/>
    </source>
</evidence>
<feature type="transmembrane region" description="Helical" evidence="10">
    <location>
        <begin position="143"/>
        <end position="161"/>
    </location>
</feature>
<dbReference type="GO" id="GO:0000155">
    <property type="term" value="F:phosphorelay sensor kinase activity"/>
    <property type="evidence" value="ECO:0007669"/>
    <property type="project" value="InterPro"/>
</dbReference>
<evidence type="ECO:0000256" key="8">
    <source>
        <dbReference type="ARBA" id="ARBA00023012"/>
    </source>
</evidence>
<feature type="compositionally biased region" description="Basic and acidic residues" evidence="9">
    <location>
        <begin position="409"/>
        <end position="419"/>
    </location>
</feature>
<evidence type="ECO:0000256" key="9">
    <source>
        <dbReference type="SAM" id="MobiDB-lite"/>
    </source>
</evidence>
<dbReference type="EMBL" id="BHXC01000006">
    <property type="protein sequence ID" value="GCB89004.1"/>
    <property type="molecule type" value="Genomic_DNA"/>
</dbReference>
<dbReference type="Gene3D" id="1.20.5.1930">
    <property type="match status" value="1"/>
</dbReference>
<keyword evidence="10" id="KW-0472">Membrane</keyword>
<feature type="transmembrane region" description="Helical" evidence="10">
    <location>
        <begin position="85"/>
        <end position="109"/>
    </location>
</feature>
<accession>A0A401QUD7</accession>
<dbReference type="Proteomes" id="UP000288351">
    <property type="component" value="Unassembled WGS sequence"/>
</dbReference>
<reference evidence="12 13" key="1">
    <citation type="journal article" date="2019" name="Microbiol. Resour. Announc.">
        <title>Draft Genome Sequence of the Most Traditional epsilon-Poly-l-Lysine Producer, Streptomyces albulus NBRC14147.</title>
        <authorList>
            <person name="Yamanaka K."/>
            <person name="Hamano Y."/>
        </authorList>
    </citation>
    <scope>NUCLEOTIDE SEQUENCE [LARGE SCALE GENOMIC DNA]</scope>
    <source>
        <strain evidence="12 13">NBRC 14147</strain>
    </source>
</reference>
<dbReference type="PANTHER" id="PTHR24421">
    <property type="entry name" value="NITRATE/NITRITE SENSOR PROTEIN NARX-RELATED"/>
    <property type="match status" value="1"/>
</dbReference>
<keyword evidence="8" id="KW-0902">Two-component regulatory system</keyword>
<gene>
    <name evidence="12" type="ORF">SALB_01677</name>
</gene>
<evidence type="ECO:0000256" key="5">
    <source>
        <dbReference type="ARBA" id="ARBA00022741"/>
    </source>
</evidence>
<feature type="transmembrane region" description="Helical" evidence="10">
    <location>
        <begin position="116"/>
        <end position="137"/>
    </location>
</feature>
<proteinExistence type="predicted"/>
<evidence type="ECO:0000313" key="12">
    <source>
        <dbReference type="EMBL" id="GCB89004.1"/>
    </source>
</evidence>
<dbReference type="GO" id="GO:0016020">
    <property type="term" value="C:membrane"/>
    <property type="evidence" value="ECO:0007669"/>
    <property type="project" value="InterPro"/>
</dbReference>
<feature type="domain" description="Signal transduction histidine kinase subgroup 3 dimerisation and phosphoacceptor" evidence="11">
    <location>
        <begin position="192"/>
        <end position="255"/>
    </location>
</feature>